<evidence type="ECO:0000313" key="3">
    <source>
        <dbReference type="Proteomes" id="UP001220256"/>
    </source>
</evidence>
<protein>
    <submittedName>
        <fullName evidence="2">Uncharacterized protein</fullName>
    </submittedName>
</protein>
<evidence type="ECO:0000256" key="1">
    <source>
        <dbReference type="SAM" id="MobiDB-lite"/>
    </source>
</evidence>
<comment type="caution">
    <text evidence="2">The sequence shown here is derived from an EMBL/GenBank/DDBJ whole genome shotgun (WGS) entry which is preliminary data.</text>
</comment>
<reference evidence="2 3" key="1">
    <citation type="journal article" date="2023" name="IMA Fungus">
        <title>Comparative genomic study of the Penicillium genus elucidates a diverse pangenome and 15 lateral gene transfer events.</title>
        <authorList>
            <person name="Petersen C."/>
            <person name="Sorensen T."/>
            <person name="Nielsen M.R."/>
            <person name="Sondergaard T.E."/>
            <person name="Sorensen J.L."/>
            <person name="Fitzpatrick D.A."/>
            <person name="Frisvad J.C."/>
            <person name="Nielsen K.L."/>
        </authorList>
    </citation>
    <scope>NUCLEOTIDE SEQUENCE [LARGE SCALE GENOMIC DNA]</scope>
    <source>
        <strain evidence="2 3">IBT 3361</strain>
    </source>
</reference>
<evidence type="ECO:0000313" key="2">
    <source>
        <dbReference type="EMBL" id="KAJ5256059.1"/>
    </source>
</evidence>
<feature type="region of interest" description="Disordered" evidence="1">
    <location>
        <begin position="95"/>
        <end position="114"/>
    </location>
</feature>
<gene>
    <name evidence="2" type="ORF">N7505_011210</name>
</gene>
<accession>A0ABQ8W5V8</accession>
<organism evidence="2 3">
    <name type="scientific">Penicillium chrysogenum</name>
    <name type="common">Penicillium notatum</name>
    <dbReference type="NCBI Taxonomy" id="5076"/>
    <lineage>
        <taxon>Eukaryota</taxon>
        <taxon>Fungi</taxon>
        <taxon>Dikarya</taxon>
        <taxon>Ascomycota</taxon>
        <taxon>Pezizomycotina</taxon>
        <taxon>Eurotiomycetes</taxon>
        <taxon>Eurotiomycetidae</taxon>
        <taxon>Eurotiales</taxon>
        <taxon>Aspergillaceae</taxon>
        <taxon>Penicillium</taxon>
        <taxon>Penicillium chrysogenum species complex</taxon>
    </lineage>
</organism>
<name>A0ABQ8W5V8_PENCH</name>
<sequence length="166" mass="18019">MGSWPGARRDRLSQPPSTARLLYQHYLGRSGVCLPVISFAPTARLEELQRCARASTSTTSGTLQPLSLLPSGGCALKTTSTAPIFGLAGLNRVEKHEEATKSEPWSPPNPQQWNQYDALTESSAPSFHIQYTPEIDEPTNQFGVPAPPPELTCNTNAQVAKLIGKY</sequence>
<dbReference type="EMBL" id="JAPVEB010000010">
    <property type="protein sequence ID" value="KAJ5256059.1"/>
    <property type="molecule type" value="Genomic_DNA"/>
</dbReference>
<proteinExistence type="predicted"/>
<dbReference type="Proteomes" id="UP001220256">
    <property type="component" value="Unassembled WGS sequence"/>
</dbReference>
<keyword evidence="3" id="KW-1185">Reference proteome</keyword>